<dbReference type="SUPFAM" id="SSF82282">
    <property type="entry name" value="Homocysteine S-methyltransferase"/>
    <property type="match status" value="1"/>
</dbReference>
<dbReference type="KEGG" id="tmk:QGN29_05800"/>
<feature type="domain" description="Hcy-binding" evidence="5">
    <location>
        <begin position="1"/>
        <end position="294"/>
    </location>
</feature>
<feature type="binding site" evidence="3 4">
    <location>
        <position position="280"/>
    </location>
    <ligand>
        <name>Zn(2+)</name>
        <dbReference type="ChEBI" id="CHEBI:29105"/>
    </ligand>
</feature>
<protein>
    <submittedName>
        <fullName evidence="6">Homocysteine S-methyltransferase family protein</fullName>
    </submittedName>
</protein>
<dbReference type="EMBL" id="CP123872">
    <property type="protein sequence ID" value="WND03884.1"/>
    <property type="molecule type" value="Genomic_DNA"/>
</dbReference>
<keyword evidence="3 4" id="KW-0479">Metal-binding</keyword>
<dbReference type="PROSITE" id="PS50970">
    <property type="entry name" value="HCY"/>
    <property type="match status" value="1"/>
</dbReference>
<dbReference type="AlphaFoldDB" id="A0AA52EKG5"/>
<keyword evidence="1 4" id="KW-0489">Methyltransferase</keyword>
<dbReference type="GO" id="GO:0008168">
    <property type="term" value="F:methyltransferase activity"/>
    <property type="evidence" value="ECO:0007669"/>
    <property type="project" value="UniProtKB-UniRule"/>
</dbReference>
<dbReference type="InterPro" id="IPR003726">
    <property type="entry name" value="HCY_dom"/>
</dbReference>
<dbReference type="PANTHER" id="PTHR11103:SF18">
    <property type="entry name" value="SLR1189 PROTEIN"/>
    <property type="match status" value="1"/>
</dbReference>
<dbReference type="Proteomes" id="UP001268683">
    <property type="component" value="Chromosome"/>
</dbReference>
<evidence type="ECO:0000313" key="7">
    <source>
        <dbReference type="Proteomes" id="UP001268683"/>
    </source>
</evidence>
<dbReference type="InterPro" id="IPR017226">
    <property type="entry name" value="BHMT-like"/>
</dbReference>
<evidence type="ECO:0000313" key="6">
    <source>
        <dbReference type="EMBL" id="WND03884.1"/>
    </source>
</evidence>
<dbReference type="PIRSF" id="PIRSF037505">
    <property type="entry name" value="Betaine_HMT"/>
    <property type="match status" value="1"/>
</dbReference>
<dbReference type="GO" id="GO:0009086">
    <property type="term" value="P:methionine biosynthetic process"/>
    <property type="evidence" value="ECO:0007669"/>
    <property type="project" value="InterPro"/>
</dbReference>
<dbReference type="InterPro" id="IPR036589">
    <property type="entry name" value="HCY_dom_sf"/>
</dbReference>
<name>A0AA52EKG5_9PROT</name>
<accession>A0AA52EKG5</accession>
<feature type="binding site" evidence="3 4">
    <location>
        <position position="279"/>
    </location>
    <ligand>
        <name>Zn(2+)</name>
        <dbReference type="ChEBI" id="CHEBI:29105"/>
    </ligand>
</feature>
<dbReference type="GO" id="GO:0008270">
    <property type="term" value="F:zinc ion binding"/>
    <property type="evidence" value="ECO:0007669"/>
    <property type="project" value="InterPro"/>
</dbReference>
<keyword evidence="7" id="KW-1185">Reference proteome</keyword>
<dbReference type="Gene3D" id="3.20.20.330">
    <property type="entry name" value="Homocysteine-binding-like domain"/>
    <property type="match status" value="1"/>
</dbReference>
<evidence type="ECO:0000256" key="3">
    <source>
        <dbReference type="PIRSR" id="PIRSR037505-2"/>
    </source>
</evidence>
<dbReference type="PANTHER" id="PTHR11103">
    <property type="entry name" value="SLR1189 PROTEIN"/>
    <property type="match status" value="1"/>
</dbReference>
<dbReference type="Pfam" id="PF02574">
    <property type="entry name" value="S-methyl_trans"/>
    <property type="match status" value="1"/>
</dbReference>
<evidence type="ECO:0000256" key="4">
    <source>
        <dbReference type="PROSITE-ProRule" id="PRU00333"/>
    </source>
</evidence>
<reference evidence="6" key="1">
    <citation type="submission" date="2023-04" db="EMBL/GenBank/DDBJ databases">
        <title>Complete genome sequence of Temperatibacter marinus.</title>
        <authorList>
            <person name="Rong J.-C."/>
            <person name="Yi M.-L."/>
            <person name="Zhao Q."/>
        </authorList>
    </citation>
    <scope>NUCLEOTIDE SEQUENCE</scope>
    <source>
        <strain evidence="6">NBRC 110045</strain>
    </source>
</reference>
<evidence type="ECO:0000256" key="2">
    <source>
        <dbReference type="ARBA" id="ARBA00022679"/>
    </source>
</evidence>
<dbReference type="RefSeq" id="WP_310799749.1">
    <property type="nucleotide sequence ID" value="NZ_CP123872.1"/>
</dbReference>
<evidence type="ECO:0000256" key="1">
    <source>
        <dbReference type="ARBA" id="ARBA00022603"/>
    </source>
</evidence>
<sequence>MMEAVDKIIIMDGAMGTELRARGARVADYKSSAWSAFALLEDPDVIEEIHLDYILAGARVITANNYAVTSSLLERAGLEARQEELLKQAVELALKARKRAGISSVKIAASLPPLNTSYQSDLVGDFDHILTEYQHIAHSVKHSVDMFICETMTTISEAKAAARAGCATGVPTFVSFTLEPSTGKLRGGETIEALVTGLADLPIAGFLFNCCDCHTILKMLPELSALVTVPIGAYANPVLHEPLENGEPEQVIAKPLNAEEYADQVVQWVQAGATYVGGCCDTSPAYIQRMKQKLNH</sequence>
<evidence type="ECO:0000259" key="5">
    <source>
        <dbReference type="PROSITE" id="PS50970"/>
    </source>
</evidence>
<organism evidence="6 7">
    <name type="scientific">Temperatibacter marinus</name>
    <dbReference type="NCBI Taxonomy" id="1456591"/>
    <lineage>
        <taxon>Bacteria</taxon>
        <taxon>Pseudomonadati</taxon>
        <taxon>Pseudomonadota</taxon>
        <taxon>Alphaproteobacteria</taxon>
        <taxon>Kordiimonadales</taxon>
        <taxon>Temperatibacteraceae</taxon>
        <taxon>Temperatibacter</taxon>
    </lineage>
</organism>
<feature type="binding site" evidence="4">
    <location>
        <position position="210"/>
    </location>
    <ligand>
        <name>Zn(2+)</name>
        <dbReference type="ChEBI" id="CHEBI:29105"/>
    </ligand>
</feature>
<keyword evidence="2 4" id="KW-0808">Transferase</keyword>
<keyword evidence="3 4" id="KW-0862">Zinc</keyword>
<gene>
    <name evidence="6" type="ORF">QGN29_05800</name>
</gene>
<proteinExistence type="predicted"/>
<comment type="cofactor">
    <cofactor evidence="3">
        <name>Zn(2+)</name>
        <dbReference type="ChEBI" id="CHEBI:29105"/>
    </cofactor>
    <text evidence="3">Binds 1 zinc ion per subunit.</text>
</comment>
<dbReference type="GO" id="GO:0032259">
    <property type="term" value="P:methylation"/>
    <property type="evidence" value="ECO:0007669"/>
    <property type="project" value="UniProtKB-KW"/>
</dbReference>